<gene>
    <name evidence="2" type="ORF">J2S20_002175</name>
</gene>
<proteinExistence type="predicted"/>
<dbReference type="InterPro" id="IPR027417">
    <property type="entry name" value="P-loop_NTPase"/>
</dbReference>
<keyword evidence="3" id="KW-1185">Reference proteome</keyword>
<evidence type="ECO:0000259" key="1">
    <source>
        <dbReference type="SMART" id="SM00490"/>
    </source>
</evidence>
<dbReference type="Proteomes" id="UP001241537">
    <property type="component" value="Unassembled WGS sequence"/>
</dbReference>
<feature type="domain" description="Helicase C-terminal" evidence="1">
    <location>
        <begin position="503"/>
        <end position="589"/>
    </location>
</feature>
<name>A0AAE3VCI0_9FIRM</name>
<dbReference type="AlphaFoldDB" id="A0AAE3VCI0"/>
<dbReference type="SUPFAM" id="SSF52540">
    <property type="entry name" value="P-loop containing nucleoside triphosphate hydrolases"/>
    <property type="match status" value="1"/>
</dbReference>
<accession>A0AAE3VCI0</accession>
<comment type="caution">
    <text evidence="2">The sequence shown here is derived from an EMBL/GenBank/DDBJ whole genome shotgun (WGS) entry which is preliminary data.</text>
</comment>
<evidence type="ECO:0000313" key="2">
    <source>
        <dbReference type="EMBL" id="MDQ0153455.1"/>
    </source>
</evidence>
<dbReference type="SMART" id="SM00490">
    <property type="entry name" value="HELICc"/>
    <property type="match status" value="1"/>
</dbReference>
<reference evidence="2" key="1">
    <citation type="submission" date="2023-07" db="EMBL/GenBank/DDBJ databases">
        <title>Genomic Encyclopedia of Type Strains, Phase IV (KMG-IV): sequencing the most valuable type-strain genomes for metagenomic binning, comparative biology and taxonomic classification.</title>
        <authorList>
            <person name="Goeker M."/>
        </authorList>
    </citation>
    <scope>NUCLEOTIDE SEQUENCE</scope>
    <source>
        <strain evidence="2">DSM 19659</strain>
    </source>
</reference>
<sequence>MIHIKNEAEDAMYQGVCRTERISAMESGDYTDDSSVKEPIHVGGDDIRSYLAMGELLKGIQAQFSLPIDYAKSCPFLMSFMKNYKVKQEVEKYFRPHKEEISLASDKLLWVDSSKVNNYQMLPKTNARLEKLKEVAFENHAELYLWVPPSKPYYVLQGPYRAAQHFSKVLVFSAWEMVPRMIGAMISYEAERLTVGEVGRQASLIEKRNTRYNAKRRYPYYRLPFTRKGNDPQRMTLFCLLYPSRTLAGLNHPLACMNAGMSLTDIERDIREKLKALRIYEIASSRNEDARWYYLAPMLMDGKSYVYSWIKMLEDSINRQDEAGEDGISSDRGNKTFAAHIERLNDLLGLGNALALGKMPEDLVNTLTEMVLASPAVCVYRTNGGNAAYATALAKTFLNYFNTTESTVVIQLASEKHHARKSDENAHWQDVLTYCKDGCFQAMFDEYYHLVKESAGFSNEEERGRQVQETMLADLRIHTASYDVDTYQTFRERISGQASDQEEDSGSKMRAHYAVGFINAGADNQKTALRKDSIRGAFNSPLKPFVLATTSIGQEGLDFHNYCRRIMHWNLPGNPIDLEQREGRINRFKCLAIRQDVAEKYGNIRFEADLWSEIFQAAEKERQEGQSELVPYWCFGKDQSIKIERIVPMYPMSKDEITYERLIKILWLYRLTLGQTRQEELLEYLFKEIDHPEELKKLFIDLSPFSKEAKRKDAAAVL</sequence>
<protein>
    <recommendedName>
        <fullName evidence="1">Helicase C-terminal domain-containing protein</fullName>
    </recommendedName>
</protein>
<dbReference type="EMBL" id="JAUSTO010000020">
    <property type="protein sequence ID" value="MDQ0153455.1"/>
    <property type="molecule type" value="Genomic_DNA"/>
</dbReference>
<evidence type="ECO:0000313" key="3">
    <source>
        <dbReference type="Proteomes" id="UP001241537"/>
    </source>
</evidence>
<organism evidence="2 3">
    <name type="scientific">Moryella indoligenes</name>
    <dbReference type="NCBI Taxonomy" id="371674"/>
    <lineage>
        <taxon>Bacteria</taxon>
        <taxon>Bacillati</taxon>
        <taxon>Bacillota</taxon>
        <taxon>Clostridia</taxon>
        <taxon>Lachnospirales</taxon>
        <taxon>Lachnospiraceae</taxon>
        <taxon>Moryella</taxon>
    </lineage>
</organism>
<dbReference type="InterPro" id="IPR001650">
    <property type="entry name" value="Helicase_C-like"/>
</dbReference>
<dbReference type="Gene3D" id="3.40.50.300">
    <property type="entry name" value="P-loop containing nucleotide triphosphate hydrolases"/>
    <property type="match status" value="1"/>
</dbReference>
<dbReference type="Pfam" id="PF00271">
    <property type="entry name" value="Helicase_C"/>
    <property type="match status" value="1"/>
</dbReference>
<dbReference type="RefSeq" id="WP_106613066.1">
    <property type="nucleotide sequence ID" value="NZ_JAUSTO010000020.1"/>
</dbReference>